<gene>
    <name evidence="1" type="ORF">A3B21_02705</name>
</gene>
<proteinExistence type="predicted"/>
<dbReference type="STRING" id="1802401.A3B21_02705"/>
<comment type="caution">
    <text evidence="1">The sequence shown here is derived from an EMBL/GenBank/DDBJ whole genome shotgun (WGS) entry which is preliminary data.</text>
</comment>
<dbReference type="AlphaFoldDB" id="A0A1F7USF1"/>
<reference evidence="1 2" key="1">
    <citation type="journal article" date="2016" name="Nat. Commun.">
        <title>Thousands of microbial genomes shed light on interconnected biogeochemical processes in an aquifer system.</title>
        <authorList>
            <person name="Anantharaman K."/>
            <person name="Brown C.T."/>
            <person name="Hug L.A."/>
            <person name="Sharon I."/>
            <person name="Castelle C.J."/>
            <person name="Probst A.J."/>
            <person name="Thomas B.C."/>
            <person name="Singh A."/>
            <person name="Wilkins M.J."/>
            <person name="Karaoz U."/>
            <person name="Brodie E.L."/>
            <person name="Williams K.H."/>
            <person name="Hubbard S.S."/>
            <person name="Banfield J.F."/>
        </authorList>
    </citation>
    <scope>NUCLEOTIDE SEQUENCE [LARGE SCALE GENOMIC DNA]</scope>
</reference>
<name>A0A1F7USF1_9BACT</name>
<protein>
    <submittedName>
        <fullName evidence="1">Uncharacterized protein</fullName>
    </submittedName>
</protein>
<dbReference type="EMBL" id="MGEJ01000009">
    <property type="protein sequence ID" value="OGL81175.1"/>
    <property type="molecule type" value="Genomic_DNA"/>
</dbReference>
<sequence length="71" mass="8131">MTKSGRNLLKNQSFQVLGKELSVKHYPVLYRWSKNNPETLNERLKELAEKLYEGNIGSAAQALESDLEHSQ</sequence>
<evidence type="ECO:0000313" key="2">
    <source>
        <dbReference type="Proteomes" id="UP000176897"/>
    </source>
</evidence>
<organism evidence="1 2">
    <name type="scientific">Candidatus Uhrbacteria bacterium RIFCSPLOWO2_01_FULL_47_24</name>
    <dbReference type="NCBI Taxonomy" id="1802401"/>
    <lineage>
        <taxon>Bacteria</taxon>
        <taxon>Candidatus Uhriibacteriota</taxon>
    </lineage>
</organism>
<dbReference type="Proteomes" id="UP000176897">
    <property type="component" value="Unassembled WGS sequence"/>
</dbReference>
<accession>A0A1F7USF1</accession>
<evidence type="ECO:0000313" key="1">
    <source>
        <dbReference type="EMBL" id="OGL81175.1"/>
    </source>
</evidence>